<dbReference type="GO" id="GO:0000398">
    <property type="term" value="P:mRNA splicing, via spliceosome"/>
    <property type="evidence" value="ECO:0007669"/>
    <property type="project" value="TreeGrafter"/>
</dbReference>
<proteinExistence type="inferred from homology"/>
<evidence type="ECO:0000256" key="1">
    <source>
        <dbReference type="ARBA" id="ARBA00006795"/>
    </source>
</evidence>
<feature type="region of interest" description="Disordered" evidence="2">
    <location>
        <begin position="296"/>
        <end position="322"/>
    </location>
</feature>
<dbReference type="InterPro" id="IPR040194">
    <property type="entry name" value="Cwf19-like"/>
</dbReference>
<evidence type="ECO:0000313" key="5">
    <source>
        <dbReference type="EMBL" id="VDD94160.1"/>
    </source>
</evidence>
<evidence type="ECO:0000313" key="6">
    <source>
        <dbReference type="Proteomes" id="UP000274131"/>
    </source>
</evidence>
<dbReference type="WBParaSite" id="EVEC_0000950101-mRNA-1">
    <property type="protein sequence ID" value="EVEC_0000950101-mRNA-1"/>
    <property type="gene ID" value="EVEC_0000950101"/>
</dbReference>
<evidence type="ECO:0000313" key="7">
    <source>
        <dbReference type="WBParaSite" id="EVEC_0000950101-mRNA-1"/>
    </source>
</evidence>
<protein>
    <submittedName>
        <fullName evidence="7">CWF19-like protein 1 homolog</fullName>
    </submittedName>
</protein>
<dbReference type="PANTHER" id="PTHR12072:SF4">
    <property type="entry name" value="CWF19-LIKE PROTEIN 1"/>
    <property type="match status" value="1"/>
</dbReference>
<keyword evidence="6" id="KW-1185">Reference proteome</keyword>
<name>A0A0N4VFI0_ENTVE</name>
<dbReference type="AlphaFoldDB" id="A0A0N4VFI0"/>
<dbReference type="Pfam" id="PF04677">
    <property type="entry name" value="CwfJ_C_1"/>
    <property type="match status" value="1"/>
</dbReference>
<reference evidence="7" key="1">
    <citation type="submission" date="2017-02" db="UniProtKB">
        <authorList>
            <consortium name="WormBaseParasite"/>
        </authorList>
    </citation>
    <scope>IDENTIFICATION</scope>
</reference>
<evidence type="ECO:0000259" key="3">
    <source>
        <dbReference type="Pfam" id="PF04676"/>
    </source>
</evidence>
<dbReference type="InterPro" id="IPR006767">
    <property type="entry name" value="Cwf19-like_C_dom-2"/>
</dbReference>
<organism evidence="7">
    <name type="scientific">Enterobius vermicularis</name>
    <name type="common">Human pinworm</name>
    <dbReference type="NCBI Taxonomy" id="51028"/>
    <lineage>
        <taxon>Eukaryota</taxon>
        <taxon>Metazoa</taxon>
        <taxon>Ecdysozoa</taxon>
        <taxon>Nematoda</taxon>
        <taxon>Chromadorea</taxon>
        <taxon>Rhabditida</taxon>
        <taxon>Spirurina</taxon>
        <taxon>Oxyuridomorpha</taxon>
        <taxon>Oxyuroidea</taxon>
        <taxon>Oxyuridae</taxon>
        <taxon>Enterobius</taxon>
    </lineage>
</organism>
<dbReference type="Pfam" id="PF04676">
    <property type="entry name" value="CwfJ_C_2"/>
    <property type="match status" value="1"/>
</dbReference>
<feature type="domain" description="Cwf19-like C-terminal" evidence="4">
    <location>
        <begin position="319"/>
        <end position="434"/>
    </location>
</feature>
<dbReference type="InterPro" id="IPR036265">
    <property type="entry name" value="HIT-like_sf"/>
</dbReference>
<gene>
    <name evidence="5" type="ORF">EVEC_LOCUS8911</name>
</gene>
<dbReference type="PANTHER" id="PTHR12072">
    <property type="entry name" value="CWF19, CELL CYCLE CONTROL PROTEIN"/>
    <property type="match status" value="1"/>
</dbReference>
<dbReference type="SUPFAM" id="SSF54197">
    <property type="entry name" value="HIT-like"/>
    <property type="match status" value="1"/>
</dbReference>
<evidence type="ECO:0000256" key="2">
    <source>
        <dbReference type="SAM" id="MobiDB-lite"/>
    </source>
</evidence>
<sequence>MSLKPTKILVSGDVNGCFEQLIKRVSAVNEKNGPFDMLLCVGEFFGPADEENEKVVNGDTEFPITTYILGPCCPSTSKYYPDESTEFSTSLTYLGKRGVLNTTAGLQIAFLSGIESSQANPFQVISLNYSAGSVEELLTPVKMQSGFLGVDILLTSMWPAEVSKHSPNQPTRNIEGSRLISKLAAGLKPRYHFAGLGSHYERAPYRNHRTLLEAAQHTTRFIGLAPVANKEKMKWLYAFSLIPARKMNRDVLVQQPPNASEFPYMTLLADIILENRANQATVEGASKSQYFYDMTEHKDDEAQGRNKRRYDSDSGGPPSRQQRVQQPCWFCLSNIDAEKYLVVTVGTTCYSAMPKGPLTDDHIMVLPISHVQSLAASSEEIREEIQKFKNAFNLMFAQRGKVPVIFERNFKSRHMQLQIVPVPKSCTKILKSTFVNAAQLRNVDIAFMEAGQETDSPYVFKIWDIVNEGCPYFYLELPDGSRLFTLKMHNFPIQFAREVLAGRAILNCERKIDWRSCELEKSVQLKLVKKLQKDFEEFDFTEGSDENSD</sequence>
<dbReference type="EMBL" id="UXUI01009692">
    <property type="protein sequence ID" value="VDD94160.1"/>
    <property type="molecule type" value="Genomic_DNA"/>
</dbReference>
<comment type="similarity">
    <text evidence="1">Belongs to the CWF19 family.</text>
</comment>
<dbReference type="OrthoDB" id="444325at2759"/>
<dbReference type="CDD" id="cd07380">
    <property type="entry name" value="MPP_CWF19_N"/>
    <property type="match status" value="1"/>
</dbReference>
<dbReference type="GO" id="GO:0071014">
    <property type="term" value="C:post-mRNA release spliceosomal complex"/>
    <property type="evidence" value="ECO:0007669"/>
    <property type="project" value="TreeGrafter"/>
</dbReference>
<dbReference type="Proteomes" id="UP000274131">
    <property type="component" value="Unassembled WGS sequence"/>
</dbReference>
<feature type="domain" description="Cwf19-like protein C-terminal" evidence="3">
    <location>
        <begin position="465"/>
        <end position="541"/>
    </location>
</feature>
<accession>A0A0N4VFI0</accession>
<feature type="compositionally biased region" description="Basic and acidic residues" evidence="2">
    <location>
        <begin position="296"/>
        <end position="312"/>
    </location>
</feature>
<dbReference type="STRING" id="51028.A0A0N4VFI0"/>
<dbReference type="Gene3D" id="3.30.428.10">
    <property type="entry name" value="HIT-like"/>
    <property type="match status" value="1"/>
</dbReference>
<evidence type="ECO:0000259" key="4">
    <source>
        <dbReference type="Pfam" id="PF04677"/>
    </source>
</evidence>
<reference evidence="5 6" key="2">
    <citation type="submission" date="2018-10" db="EMBL/GenBank/DDBJ databases">
        <authorList>
            <consortium name="Pathogen Informatics"/>
        </authorList>
    </citation>
    <scope>NUCLEOTIDE SEQUENCE [LARGE SCALE GENOMIC DNA]</scope>
</reference>
<dbReference type="InterPro" id="IPR006768">
    <property type="entry name" value="Cwf19-like_C_dom-1"/>
</dbReference>
<dbReference type="GO" id="GO:0061632">
    <property type="term" value="F:RNA lariat debranching enzyme activator activity"/>
    <property type="evidence" value="ECO:0007669"/>
    <property type="project" value="TreeGrafter"/>
</dbReference>